<dbReference type="Gene3D" id="1.10.10.10">
    <property type="entry name" value="Winged helix-like DNA-binding domain superfamily/Winged helix DNA-binding domain"/>
    <property type="match status" value="1"/>
</dbReference>
<dbReference type="InterPro" id="IPR009057">
    <property type="entry name" value="Homeodomain-like_sf"/>
</dbReference>
<dbReference type="PANTHER" id="PTHR30514:SF1">
    <property type="entry name" value="HTH-TYPE TRANSCRIPTIONAL REGULATOR HEXR-RELATED"/>
    <property type="match status" value="1"/>
</dbReference>
<keyword evidence="3" id="KW-0804">Transcription</keyword>
<comment type="caution">
    <text evidence="6">The sequence shown here is derived from an EMBL/GenBank/DDBJ whole genome shotgun (WGS) entry which is preliminary data.</text>
</comment>
<reference evidence="6" key="1">
    <citation type="submission" date="2023-08" db="EMBL/GenBank/DDBJ databases">
        <title>Genomic characterization of piscicolin 126 produced by Carnobacterium maltaromaticum CM22 strain isolated from salmon (Salmo salar).</title>
        <authorList>
            <person name="Gonzalez-Gragera E."/>
            <person name="Garcia-Lopez J.D."/>
            <person name="Teso-Perez C."/>
            <person name="Gimenez-Hernandez I."/>
            <person name="Peralta-Sanchez J.M."/>
            <person name="Valdivia E."/>
            <person name="Montalban-Lopez M."/>
            <person name="Martin-Platero A.M."/>
            <person name="Banos A."/>
            <person name="Martinez-Bueno M."/>
        </authorList>
    </citation>
    <scope>NUCLEOTIDE SEQUENCE</scope>
    <source>
        <strain evidence="6">CM22</strain>
    </source>
</reference>
<dbReference type="GeneID" id="83606672"/>
<dbReference type="Pfam" id="PF01418">
    <property type="entry name" value="HTH_6"/>
    <property type="match status" value="1"/>
</dbReference>
<evidence type="ECO:0000256" key="3">
    <source>
        <dbReference type="ARBA" id="ARBA00023163"/>
    </source>
</evidence>
<feature type="domain" description="SIS" evidence="5">
    <location>
        <begin position="110"/>
        <end position="249"/>
    </location>
</feature>
<organism evidence="6 7">
    <name type="scientific">Carnobacterium maltaromaticum</name>
    <name type="common">Carnobacterium piscicola</name>
    <dbReference type="NCBI Taxonomy" id="2751"/>
    <lineage>
        <taxon>Bacteria</taxon>
        <taxon>Bacillati</taxon>
        <taxon>Bacillota</taxon>
        <taxon>Bacilli</taxon>
        <taxon>Lactobacillales</taxon>
        <taxon>Carnobacteriaceae</taxon>
        <taxon>Carnobacterium</taxon>
    </lineage>
</organism>
<accession>A0AAW9K3Z1</accession>
<protein>
    <submittedName>
        <fullName evidence="6">MurR/RpiR family transcriptional regulator</fullName>
    </submittedName>
</protein>
<feature type="domain" description="HTH rpiR-type" evidence="4">
    <location>
        <begin position="3"/>
        <end position="76"/>
    </location>
</feature>
<evidence type="ECO:0000256" key="1">
    <source>
        <dbReference type="ARBA" id="ARBA00023015"/>
    </source>
</evidence>
<dbReference type="InterPro" id="IPR001347">
    <property type="entry name" value="SIS_dom"/>
</dbReference>
<evidence type="ECO:0000259" key="4">
    <source>
        <dbReference type="PROSITE" id="PS51071"/>
    </source>
</evidence>
<name>A0AAW9K3Z1_CARML</name>
<dbReference type="InterPro" id="IPR046348">
    <property type="entry name" value="SIS_dom_sf"/>
</dbReference>
<dbReference type="InterPro" id="IPR047640">
    <property type="entry name" value="RpiR-like"/>
</dbReference>
<dbReference type="Pfam" id="PF01380">
    <property type="entry name" value="SIS"/>
    <property type="match status" value="1"/>
</dbReference>
<keyword evidence="2" id="KW-0238">DNA-binding</keyword>
<evidence type="ECO:0000259" key="5">
    <source>
        <dbReference type="PROSITE" id="PS51464"/>
    </source>
</evidence>
<sequence length="265" mass="29854">MESYIELTIQANEKKFTDVEKIIAQYFLDGNKELGIQELAKELSVSNSSITRFCKKIGLANYKELIYLYKYSSKDKQKEADSSISYVNQNYSLLLNDIIEKLNRDEVKKAALMIDAGRIIHYWGTGYNAFCGEDFQFKFSRLGKIINVIKDEHSIVMMAHGVQEGDLVVLSSLSGENNAVLTALKIVAEKRAKAIVITANEKSPYKKFSEAFCLTSSMGKKDMGGISPQIPVLTVIDTLYTEILAMYHEDTVKSWIKSEVILKGK</sequence>
<dbReference type="GO" id="GO:0003700">
    <property type="term" value="F:DNA-binding transcription factor activity"/>
    <property type="evidence" value="ECO:0007669"/>
    <property type="project" value="InterPro"/>
</dbReference>
<dbReference type="Gene3D" id="3.40.50.10490">
    <property type="entry name" value="Glucose-6-phosphate isomerase like protein, domain 1"/>
    <property type="match status" value="1"/>
</dbReference>
<dbReference type="EMBL" id="JAVBVO010000001">
    <property type="protein sequence ID" value="MDZ5757063.1"/>
    <property type="molecule type" value="Genomic_DNA"/>
</dbReference>
<dbReference type="InterPro" id="IPR035472">
    <property type="entry name" value="RpiR-like_SIS"/>
</dbReference>
<dbReference type="RefSeq" id="WP_010051152.1">
    <property type="nucleotide sequence ID" value="NZ_BJOJ01000022.1"/>
</dbReference>
<gene>
    <name evidence="6" type="ORF">RAK27_00140</name>
</gene>
<dbReference type="PANTHER" id="PTHR30514">
    <property type="entry name" value="GLUCOKINASE"/>
    <property type="match status" value="1"/>
</dbReference>
<keyword evidence="1" id="KW-0805">Transcription regulation</keyword>
<dbReference type="SUPFAM" id="SSF46689">
    <property type="entry name" value="Homeodomain-like"/>
    <property type="match status" value="1"/>
</dbReference>
<evidence type="ECO:0000313" key="7">
    <source>
        <dbReference type="Proteomes" id="UP001290462"/>
    </source>
</evidence>
<dbReference type="Proteomes" id="UP001290462">
    <property type="component" value="Unassembled WGS sequence"/>
</dbReference>
<proteinExistence type="predicted"/>
<dbReference type="AlphaFoldDB" id="A0AAW9K3Z1"/>
<dbReference type="CDD" id="cd05013">
    <property type="entry name" value="SIS_RpiR"/>
    <property type="match status" value="1"/>
</dbReference>
<dbReference type="GO" id="GO:0003677">
    <property type="term" value="F:DNA binding"/>
    <property type="evidence" value="ECO:0007669"/>
    <property type="project" value="UniProtKB-KW"/>
</dbReference>
<dbReference type="SUPFAM" id="SSF53697">
    <property type="entry name" value="SIS domain"/>
    <property type="match status" value="1"/>
</dbReference>
<dbReference type="InterPro" id="IPR036388">
    <property type="entry name" value="WH-like_DNA-bd_sf"/>
</dbReference>
<dbReference type="InterPro" id="IPR000281">
    <property type="entry name" value="HTH_RpiR"/>
</dbReference>
<dbReference type="GO" id="GO:1901135">
    <property type="term" value="P:carbohydrate derivative metabolic process"/>
    <property type="evidence" value="ECO:0007669"/>
    <property type="project" value="InterPro"/>
</dbReference>
<dbReference type="PROSITE" id="PS51071">
    <property type="entry name" value="HTH_RPIR"/>
    <property type="match status" value="1"/>
</dbReference>
<dbReference type="PROSITE" id="PS51464">
    <property type="entry name" value="SIS"/>
    <property type="match status" value="1"/>
</dbReference>
<evidence type="ECO:0000313" key="6">
    <source>
        <dbReference type="EMBL" id="MDZ5757063.1"/>
    </source>
</evidence>
<evidence type="ECO:0000256" key="2">
    <source>
        <dbReference type="ARBA" id="ARBA00023125"/>
    </source>
</evidence>
<dbReference type="GO" id="GO:0097367">
    <property type="term" value="F:carbohydrate derivative binding"/>
    <property type="evidence" value="ECO:0007669"/>
    <property type="project" value="InterPro"/>
</dbReference>